<protein>
    <submittedName>
        <fullName evidence="4">Uncharacterized protein</fullName>
    </submittedName>
</protein>
<feature type="compositionally biased region" description="Basic and acidic residues" evidence="1">
    <location>
        <begin position="1084"/>
        <end position="1098"/>
    </location>
</feature>
<dbReference type="eggNOG" id="KOG1823">
    <property type="taxonomic scope" value="Eukaryota"/>
</dbReference>
<feature type="region of interest" description="Disordered" evidence="1">
    <location>
        <begin position="1221"/>
        <end position="1265"/>
    </location>
</feature>
<feature type="region of interest" description="Disordered" evidence="1">
    <location>
        <begin position="2547"/>
        <end position="2672"/>
    </location>
</feature>
<organism evidence="4 5">
    <name type="scientific">Ectocarpus siliculosus</name>
    <name type="common">Brown alga</name>
    <name type="synonym">Conferva siliculosa</name>
    <dbReference type="NCBI Taxonomy" id="2880"/>
    <lineage>
        <taxon>Eukaryota</taxon>
        <taxon>Sar</taxon>
        <taxon>Stramenopiles</taxon>
        <taxon>Ochrophyta</taxon>
        <taxon>PX clade</taxon>
        <taxon>Phaeophyceae</taxon>
        <taxon>Ectocarpales</taxon>
        <taxon>Ectocarpaceae</taxon>
        <taxon>Ectocarpus</taxon>
    </lineage>
</organism>
<evidence type="ECO:0000259" key="2">
    <source>
        <dbReference type="Pfam" id="PF07539"/>
    </source>
</evidence>
<dbReference type="InterPro" id="IPR052575">
    <property type="entry name" value="SSU_processome_comp_20"/>
</dbReference>
<feature type="region of interest" description="Disordered" evidence="1">
    <location>
        <begin position="3180"/>
        <end position="3236"/>
    </location>
</feature>
<feature type="compositionally biased region" description="Gly residues" evidence="1">
    <location>
        <begin position="3611"/>
        <end position="3622"/>
    </location>
</feature>
<dbReference type="InterPro" id="IPR011430">
    <property type="entry name" value="UTP20_N"/>
</dbReference>
<reference evidence="4 5" key="1">
    <citation type="journal article" date="2010" name="Nature">
        <title>The Ectocarpus genome and the independent evolution of multicellularity in brown algae.</title>
        <authorList>
            <person name="Cock J.M."/>
            <person name="Sterck L."/>
            <person name="Rouze P."/>
            <person name="Scornet D."/>
            <person name="Allen A.E."/>
            <person name="Amoutzias G."/>
            <person name="Anthouard V."/>
            <person name="Artiguenave F."/>
            <person name="Aury J.M."/>
            <person name="Badger J.H."/>
            <person name="Beszteri B."/>
            <person name="Billiau K."/>
            <person name="Bonnet E."/>
            <person name="Bothwell J.H."/>
            <person name="Bowler C."/>
            <person name="Boyen C."/>
            <person name="Brownlee C."/>
            <person name="Carrano C.J."/>
            <person name="Charrier B."/>
            <person name="Cho G.Y."/>
            <person name="Coelho S.M."/>
            <person name="Collen J."/>
            <person name="Corre E."/>
            <person name="Da Silva C."/>
            <person name="Delage L."/>
            <person name="Delaroque N."/>
            <person name="Dittami S.M."/>
            <person name="Doulbeau S."/>
            <person name="Elias M."/>
            <person name="Farnham G."/>
            <person name="Gachon C.M."/>
            <person name="Gschloessl B."/>
            <person name="Heesch S."/>
            <person name="Jabbari K."/>
            <person name="Jubin C."/>
            <person name="Kawai H."/>
            <person name="Kimura K."/>
            <person name="Kloareg B."/>
            <person name="Kupper F.C."/>
            <person name="Lang D."/>
            <person name="Le Bail A."/>
            <person name="Leblanc C."/>
            <person name="Lerouge P."/>
            <person name="Lohr M."/>
            <person name="Lopez P.J."/>
            <person name="Martens C."/>
            <person name="Maumus F."/>
            <person name="Michel G."/>
            <person name="Miranda-Saavedra D."/>
            <person name="Morales J."/>
            <person name="Moreau H."/>
            <person name="Motomura T."/>
            <person name="Nagasato C."/>
            <person name="Napoli C.A."/>
            <person name="Nelson D.R."/>
            <person name="Nyvall-Collen P."/>
            <person name="Peters A.F."/>
            <person name="Pommier C."/>
            <person name="Potin P."/>
            <person name="Poulain J."/>
            <person name="Quesneville H."/>
            <person name="Read B."/>
            <person name="Rensing S.A."/>
            <person name="Ritter A."/>
            <person name="Rousvoal S."/>
            <person name="Samanta M."/>
            <person name="Samson G."/>
            <person name="Schroeder D.C."/>
            <person name="Segurens B."/>
            <person name="Strittmatter M."/>
            <person name="Tonon T."/>
            <person name="Tregear J.W."/>
            <person name="Valentin K."/>
            <person name="von Dassow P."/>
            <person name="Yamagishi T."/>
            <person name="Van de Peer Y."/>
            <person name="Wincker P."/>
        </authorList>
    </citation>
    <scope>NUCLEOTIDE SEQUENCE [LARGE SCALE GENOMIC DNA]</scope>
    <source>
        <strain evidence="5">Ec32 / CCAP1310/4</strain>
    </source>
</reference>
<dbReference type="Gene3D" id="1.25.10.10">
    <property type="entry name" value="Leucine-rich Repeat Variant"/>
    <property type="match status" value="3"/>
</dbReference>
<dbReference type="PANTHER" id="PTHR17695">
    <property type="entry name" value="SMALL SUBUNIT PROCESSOME COMPONENT 20 HOMOLOG"/>
    <property type="match status" value="1"/>
</dbReference>
<feature type="domain" description="U3 small nucleolar RNA-associated protein 20 N-terminal" evidence="2">
    <location>
        <begin position="1270"/>
        <end position="2025"/>
    </location>
</feature>
<dbReference type="Pfam" id="PF20416">
    <property type="entry name" value="UTP20"/>
    <property type="match status" value="1"/>
</dbReference>
<feature type="compositionally biased region" description="Gly residues" evidence="1">
    <location>
        <begin position="3218"/>
        <end position="3228"/>
    </location>
</feature>
<dbReference type="GO" id="GO:0030686">
    <property type="term" value="C:90S preribosome"/>
    <property type="evidence" value="ECO:0007669"/>
    <property type="project" value="TreeGrafter"/>
</dbReference>
<feature type="compositionally biased region" description="Gly residues" evidence="1">
    <location>
        <begin position="3577"/>
        <end position="3599"/>
    </location>
</feature>
<dbReference type="Proteomes" id="UP000002630">
    <property type="component" value="Unassembled WGS sequence"/>
</dbReference>
<feature type="compositionally biased region" description="Basic and acidic residues" evidence="1">
    <location>
        <begin position="3600"/>
        <end position="3610"/>
    </location>
</feature>
<feature type="region of interest" description="Disordered" evidence="1">
    <location>
        <begin position="1448"/>
        <end position="1467"/>
    </location>
</feature>
<feature type="compositionally biased region" description="Acidic residues" evidence="1">
    <location>
        <begin position="3332"/>
        <end position="3345"/>
    </location>
</feature>
<dbReference type="Pfam" id="PF07539">
    <property type="entry name" value="UTP20_N"/>
    <property type="match status" value="1"/>
</dbReference>
<accession>D8LFJ6</accession>
<feature type="region of interest" description="Disordered" evidence="1">
    <location>
        <begin position="604"/>
        <end position="626"/>
    </location>
</feature>
<dbReference type="GO" id="GO:0032040">
    <property type="term" value="C:small-subunit processome"/>
    <property type="evidence" value="ECO:0007669"/>
    <property type="project" value="TreeGrafter"/>
</dbReference>
<dbReference type="InterPro" id="IPR011989">
    <property type="entry name" value="ARM-like"/>
</dbReference>
<feature type="compositionally biased region" description="Polar residues" evidence="1">
    <location>
        <begin position="706"/>
        <end position="722"/>
    </location>
</feature>
<feature type="region of interest" description="Disordered" evidence="1">
    <location>
        <begin position="3436"/>
        <end position="3462"/>
    </location>
</feature>
<evidence type="ECO:0000313" key="4">
    <source>
        <dbReference type="EMBL" id="CBN79916.1"/>
    </source>
</evidence>
<sequence>MDNRYGIGQKGLNTTGGSNRFKFQGKQARAKRIDVDVAHKVRAEGFLDADKAQNPEVEGGSFFQQELDRSKELNVTPPFKRFYYKVWPLVQSLPELLHHAPAVVDMLLALLEDPVVVTQAGEETLQLLSVLARDLQSSFFPHFPRVSTALIGLIASPDVSPEICGRVLRCLGFLLKFVARPLSKDMAAVRALYAPLLGHKRDFARKMAAQTLAPAVRRLKPKAMRRHAKQLVGALAAGNVEAAAGGAEAGARRLRADTLDGCSQLLFFSAKGVHGRTHSQAPVLLRVLLDSLLPPKLSDANVAPGERAGEEDNLSRRKELERGWCFELASAVLALLVEHVRSPHSAELWLELHYGLGTATARHRASLPPPPAPTGDRGDQEETAPTGDRGDQEESAECAAVRRTADLLSQAVGHMGGILLREEAIGVKQAALLAEALAELTSPEIFWQPVTSPGCRRAVVELLAVSLCGLHKQQRLVKVMPRVIRAAAAAAAAAPPVAVRGERRADDGTTAAVESLVAVDTHPALALARSLLGGVGAERTENKPPPMRVTRAVALRPLLEACSGPLSGQAGVALEVLVRVIHGTGVGLVFAGDKVRGIGARRRAEVGRDDDESEVEEEEEEDEGGVGALASVAGAEGPGCLPMGVAEGQQLVDVCCASVELATTSLKGSHSSFAATASARREAAEPPLLAIEALLAACSAALNGTEAGSENPTPSAVAQGTGTPAADPGSGSGRQRRKRGEGKSGGGAAAASAAGTTVEGSSGGGNDGGGGGGGGGGDQAGGEGRGDEGKVLRAYALEAGVGLCCLLPGGDEGVARKETLERLVVWHGRAMEWLSACPSSISTLRAVALLLRAIRAAAGGDGTPPPCLSADASLPVIALLEPNLASDSRLLRLSTVRVLARYDPLPLTEEPAAAGGVGLPRQSQGESSLLELAEAVEELPVSVAAERDLMWRLGQLEVLGRSGRLPRPYARLLATHALGLLRVKFSAVWPRAVAIVSALYRRSHQREVVWEPVRATLRKVMPPPATRQEVAAVLEEQQRAALVTGLEENQQQQQHDDAAAAGGDQSKETAAEIGAAAGPTKGPENGDDKGSNDVEPVNHHPQQPRPSSGLRAAIPPPKPWVPRLLPHAAALDGGPAKEMDLPVALQGVFRDETVRTGLQPESGEVPLWASTDADSAFAQVWGVLSQCPELLQQHSRTVVPLFLGFMQYQYLGDAAFPDDPETRSVGVSSHLTPSERASEGPGGWGPVVRRGGKGEGGEGEGRTADRRSVRGRLVALLGVFAAAPGPKSLYKQRVLFGVYRALMVMPDDKVAGLALRCMLAYRPPYLANLEGLMNDETFRDELVTFSLESEVTSNVGSGDVSIISSGLAAAADPATIDPLHRPRLIPVVIRLVYGRLAASGSRGRAGGHGGPAARRAAVLAFLSGLASEELSELFALMVRPFLTPAIMTSSSSEEQERDEGPAAECEEAEDVVRAVRVLERAAGITQARVGGVSASRQAGFLKMAREVAKQLGQKALPYVETVLGLVLVLLEHSNAASEADQRKADAGNSSSNNQAGDMDVDEDQVDDDDEAGGTPAASSVVAGRRYPSTGKISPGALRTLCLRALSELFSQFSTTFDFAAHSGALWPALAGPIARLPASTIGATRKPALLAFAETLSENEALLPTFSPSSTGGGGGEALIPAVLDCISAGSASGRVAGPAVVGAALTFVERLLRHDGGSLLAPHLNHLISNFAARLSVRDTSGGSGRGLDSHTEQGLAILARVAEMTTSSDPPLSSGGGGGGAVDPASMSKLVALLIPSLQPDHRRGSDEAKISILRAVAALALRVDSPGARKAWPALSRLLGPAGARPSGMAAAAPRGELVRALEALAGRPDLAAAAVAAVALVAELNARDAAALDEPDFGRVVPAFNSLSEGTGWADIVAAGGAAESVPVREREEVVAAGSLGGALAATPVAQHCLHAMHDQEVALRGAAGAALKRLVRESAAAAVCRDSTSVVGTTTATATVRCPWEGLMRTVVMPGLRAGMACRVEAVRKGYISLLRETVSVYQAAAAGGGGGGGGGDGGGERVGAAAVVPTDLWALARADDPESDFFLNACHMQVHRRARALAKAAKSSEAGLVGQAVQLVGAIARHLPWTHYNSALRGLMQQVAGGKGESDSHSPEKERAMIGAVCQVLDGFHFALIPPGVVAEPAAASAAAEPSSSTAVVVSNGDGAAAPAEMVAGGGDAVWRAVNDRLLGSLRSLLVKEVRGKSGGKEKVLRAPVAVGMLNLIRRLPTDAFELQLKPLLMTVCQSLKSRDSNARDTARDTLAKMARDLGPDYLQQVITELRTCLVTGYQLHVRTFTLHTVLKTVADSYKPPNPPSVDVRNTKPAEPASSSATTDAADAAVMDVDGEESSAAALVVPAVPSSLVKPSFDACIPEVVELLMEDLFGESAAAKEAQGANVASSKMKEAKGQKAYDSFEIAARTMLFRPTFTVLAPEDAASASSVHALVGPVLSLLEGCENARSVGKANEALTRIGMGLAANPSVTESEMLLYVHATVAPFLLPQTSEEDDDDEMEEGDSEDSSDSDSGAEGPTAARKKAKRGSAGGGASSSARQWMASEGNLKGHSRLAAAGEKRRREWESVQVLDGASAPKHTGRDRHDGRAAGRQRPTVGGSAASSPSSSRVRGVDLGDPAALGAVTLAMGLLHSRLKAEATARGAGRRAAAMNRRGEAVRAMADPFVPLLTRCIGKNPHTPVVLLSLKSLGYLLHWDLPSMKRCAPLVGRHVLARLVRGGVGGIRGEMGQACFKALSMLFKSQVQVFGVPGEEAGRRKGRGGGLFGLAPKRLRALLVVLQMAVAETEHQIATFTLIKAVVARRVMLPEVYDLMTKLAELAVTSHRPTLRATSGQTFLTFLLHYPLGEKRLQFHLNQIVSGVSYEHAEGRLAALNLCSQLLRRLPEPNLDQLSSVFYLALVVRLVSDQAGECRAAASTAVRTLLDRVSPAVFQELLEFTGQWFGEKDAGAPSGAGGGEEDPGLRRTAAQACGIFVQARPELVRKAAGTGGGGRLPWMLSALSLMLPRRAAEVIAAARSAGWGDAGGSVGAAAGSCGGGGGADGEWEGVYHAVLSIGKAFDALPGACNTALSGVGGGGGDEDDGLFDRLLEVLLYPHAWVRLAAARVWGSFFSKRDPGTLAVNTGGGGGQVEGSQTPKRVQGGSTPGKLKGKGRGQRRGDVAGEGAGVGDGGQEFASKETCPVPPVPEPVLSAQQVAGRQYRVFSGGAFQEICSWLIYFHLSIPHLAQVDPKLTDQCVKNLVFIGRAMHLNPELCFAEDAGEEENASGTESPAMEEASDSEGVDDDGGDDVAATAADSADSSAAGGGKATTSGAADPLRWVFNRMSHMVVHKGEARRRAVFSWFLAMVAVHDPAVSVAHLKLMLLPLRRAVLDAEAGGVEHKAGGSHAGGGGSGGGGGSAAAEKEQTAAELATEVMELLEEKVGSGRFLEALTGVNMEISRKRVERKRQRAVEKATDPAAAAERRRERTEAGKIQKRRKVEESAKLRGGTKRMRMGGIGISGPGASRNGGGRGGRDSSRGGMRGGRGGGRGTGQGRGGGGRFGGRGEGRGRGEGGGRGGGGGRCRR</sequence>
<feature type="compositionally biased region" description="Low complexity" evidence="1">
    <location>
        <begin position="3346"/>
        <end position="3368"/>
    </location>
</feature>
<dbReference type="STRING" id="2880.D8LFJ6"/>
<dbReference type="PANTHER" id="PTHR17695:SF11">
    <property type="entry name" value="SMALL SUBUNIT PROCESSOME COMPONENT 20 HOMOLOG"/>
    <property type="match status" value="1"/>
</dbReference>
<name>D8LFJ6_ECTSI</name>
<feature type="region of interest" description="Disordered" evidence="1">
    <location>
        <begin position="2356"/>
        <end position="2383"/>
    </location>
</feature>
<proteinExistence type="predicted"/>
<feature type="compositionally biased region" description="Acidic residues" evidence="1">
    <location>
        <begin position="608"/>
        <end position="624"/>
    </location>
</feature>
<feature type="compositionally biased region" description="Basic and acidic residues" evidence="1">
    <location>
        <begin position="3506"/>
        <end position="3541"/>
    </location>
</feature>
<feature type="region of interest" description="Disordered" evidence="1">
    <location>
        <begin position="705"/>
        <end position="787"/>
    </location>
</feature>
<feature type="compositionally biased region" description="Acidic residues" evidence="1">
    <location>
        <begin position="2551"/>
        <end position="2569"/>
    </location>
</feature>
<feature type="compositionally biased region" description="Low complexity" evidence="1">
    <location>
        <begin position="749"/>
        <end position="760"/>
    </location>
</feature>
<evidence type="ECO:0000256" key="1">
    <source>
        <dbReference type="SAM" id="MobiDB-lite"/>
    </source>
</evidence>
<dbReference type="OrthoDB" id="360653at2759"/>
<feature type="domain" description="U3 small nucleolar RNA-associated protein 20" evidence="3">
    <location>
        <begin position="2255"/>
        <end position="2541"/>
    </location>
</feature>
<feature type="compositionally biased region" description="Acidic residues" evidence="1">
    <location>
        <begin position="1558"/>
        <end position="1571"/>
    </location>
</feature>
<dbReference type="SUPFAM" id="SSF48371">
    <property type="entry name" value="ARM repeat"/>
    <property type="match status" value="2"/>
</dbReference>
<feature type="compositionally biased region" description="Low complexity" evidence="1">
    <location>
        <begin position="2649"/>
        <end position="2669"/>
    </location>
</feature>
<gene>
    <name evidence="4" type="ORF">Esi_0015_0087</name>
</gene>
<dbReference type="InterPro" id="IPR046523">
    <property type="entry name" value="UTP20_dom"/>
</dbReference>
<feature type="compositionally biased region" description="Gly residues" evidence="1">
    <location>
        <begin position="3442"/>
        <end position="3455"/>
    </location>
</feature>
<feature type="region of interest" description="Disordered" evidence="1">
    <location>
        <begin position="3316"/>
        <end position="3368"/>
    </location>
</feature>
<dbReference type="EMBL" id="FN649760">
    <property type="protein sequence ID" value="CBN79916.1"/>
    <property type="molecule type" value="Genomic_DNA"/>
</dbReference>
<feature type="region of interest" description="Disordered" evidence="1">
    <location>
        <begin position="3498"/>
        <end position="3622"/>
    </location>
</feature>
<dbReference type="InParanoid" id="D8LFJ6"/>
<feature type="region of interest" description="Disordered" evidence="1">
    <location>
        <begin position="361"/>
        <end position="396"/>
    </location>
</feature>
<feature type="region of interest" description="Disordered" evidence="1">
    <location>
        <begin position="1046"/>
        <end position="1118"/>
    </location>
</feature>
<evidence type="ECO:0000259" key="3">
    <source>
        <dbReference type="Pfam" id="PF20416"/>
    </source>
</evidence>
<feature type="compositionally biased region" description="Gly residues" evidence="1">
    <location>
        <begin position="3552"/>
        <end position="3568"/>
    </location>
</feature>
<feature type="compositionally biased region" description="Basic and acidic residues" evidence="1">
    <location>
        <begin position="1252"/>
        <end position="1265"/>
    </location>
</feature>
<dbReference type="InterPro" id="IPR016024">
    <property type="entry name" value="ARM-type_fold"/>
</dbReference>
<keyword evidence="5" id="KW-1185">Reference proteome</keyword>
<feature type="region of interest" description="Disordered" evidence="1">
    <location>
        <begin position="1538"/>
        <end position="1580"/>
    </location>
</feature>
<feature type="compositionally biased region" description="Gly residues" evidence="1">
    <location>
        <begin position="761"/>
        <end position="783"/>
    </location>
</feature>
<evidence type="ECO:0000313" key="5">
    <source>
        <dbReference type="Proteomes" id="UP000002630"/>
    </source>
</evidence>